<dbReference type="RefSeq" id="WP_284349485.1">
    <property type="nucleotide sequence ID" value="NZ_BRXS01000002.1"/>
</dbReference>
<dbReference type="EMBL" id="BRXS01000002">
    <property type="protein sequence ID" value="GLC25044.1"/>
    <property type="molecule type" value="Genomic_DNA"/>
</dbReference>
<evidence type="ECO:0000313" key="2">
    <source>
        <dbReference type="Proteomes" id="UP001161325"/>
    </source>
</evidence>
<keyword evidence="2" id="KW-1185">Reference proteome</keyword>
<gene>
    <name evidence="1" type="ORF">rosag_15570</name>
</gene>
<organism evidence="1 2">
    <name type="scientific">Roseisolibacter agri</name>
    <dbReference type="NCBI Taxonomy" id="2014610"/>
    <lineage>
        <taxon>Bacteria</taxon>
        <taxon>Pseudomonadati</taxon>
        <taxon>Gemmatimonadota</taxon>
        <taxon>Gemmatimonadia</taxon>
        <taxon>Gemmatimonadales</taxon>
        <taxon>Gemmatimonadaceae</taxon>
        <taxon>Roseisolibacter</taxon>
    </lineage>
</organism>
<dbReference type="AlphaFoldDB" id="A0AA37Q286"/>
<protein>
    <recommendedName>
        <fullName evidence="3">Helix-turn-helix domain-containing protein</fullName>
    </recommendedName>
</protein>
<evidence type="ECO:0008006" key="3">
    <source>
        <dbReference type="Google" id="ProtNLM"/>
    </source>
</evidence>
<sequence>MNAASKDGTPETARVRDEWMSLNQACLALETHREDVLHRAIAGELTAQRIAGRTVISRASVEAAQAAAAALAPST</sequence>
<reference evidence="1" key="1">
    <citation type="submission" date="2022-08" db="EMBL/GenBank/DDBJ databases">
        <title>Draft genome sequencing of Roseisolibacter agri AW1220.</title>
        <authorList>
            <person name="Tobiishi Y."/>
            <person name="Tonouchi A."/>
        </authorList>
    </citation>
    <scope>NUCLEOTIDE SEQUENCE</scope>
    <source>
        <strain evidence="1">AW1220</strain>
    </source>
</reference>
<evidence type="ECO:0000313" key="1">
    <source>
        <dbReference type="EMBL" id="GLC25044.1"/>
    </source>
</evidence>
<comment type="caution">
    <text evidence="1">The sequence shown here is derived from an EMBL/GenBank/DDBJ whole genome shotgun (WGS) entry which is preliminary data.</text>
</comment>
<dbReference type="Proteomes" id="UP001161325">
    <property type="component" value="Unassembled WGS sequence"/>
</dbReference>
<name>A0AA37Q286_9BACT</name>
<accession>A0AA37Q286</accession>
<proteinExistence type="predicted"/>